<dbReference type="OrthoDB" id="192832at2759"/>
<dbReference type="STRING" id="745531.A0A0C3PTN5"/>
<dbReference type="HOGENOM" id="CLU_016972_1_1_1"/>
<accession>A0A0C3PTN5</accession>
<gene>
    <name evidence="2" type="ORF">PHLGIDRAFT_22002</name>
</gene>
<dbReference type="InterPro" id="IPR013320">
    <property type="entry name" value="ConA-like_dom_sf"/>
</dbReference>
<dbReference type="PANTHER" id="PTHR10963">
    <property type="entry name" value="GLYCOSYL HYDROLASE-RELATED"/>
    <property type="match status" value="1"/>
</dbReference>
<protein>
    <submittedName>
        <fullName evidence="2">Glycoside hydrolase family 16 protein</fullName>
    </submittedName>
</protein>
<evidence type="ECO:0000313" key="3">
    <source>
        <dbReference type="Proteomes" id="UP000053257"/>
    </source>
</evidence>
<dbReference type="CDD" id="cd02181">
    <property type="entry name" value="GH16_fungal_Lam16A_glucanase"/>
    <property type="match status" value="1"/>
</dbReference>
<dbReference type="GO" id="GO:0004553">
    <property type="term" value="F:hydrolase activity, hydrolyzing O-glycosyl compounds"/>
    <property type="evidence" value="ECO:0007669"/>
    <property type="project" value="InterPro"/>
</dbReference>
<keyword evidence="2" id="KW-0378">Hydrolase</keyword>
<dbReference type="EMBL" id="KN840450">
    <property type="protein sequence ID" value="KIP10918.1"/>
    <property type="molecule type" value="Genomic_DNA"/>
</dbReference>
<dbReference type="Gene3D" id="2.60.120.200">
    <property type="match status" value="1"/>
</dbReference>
<sequence>MTLPAARTHFVLQDKFVGNDFYSGFQFETDDDPTHGRVNYVDMHTAINNNLTQATDDKFFMRADATKTLGPNDRGRDSVRISSWNAYAEAVIVLDVQHMPEGCATWPAFWTLSQKGPWPNGGEIDIVEGVNLQSANLASLHTNPYCTMPQQRFQSGATVSTNCDANANFNQGCGTKFADGFSYGTLFNSVGGGWFVMARTRTEGVRVWFWRRNDPTVPPAVAQPPSPGFGSALFGGGAVITPDPTWGMPAAAFPAGDFCDYDGHFDPHIMVFDLTFCGDWAGADFPNSGCGGDCNDLVNNHPEEFDNAYWEINSLLVYTPQ</sequence>
<dbReference type="AlphaFoldDB" id="A0A0C3PTN5"/>
<feature type="domain" description="GH16" evidence="1">
    <location>
        <begin position="15"/>
        <end position="289"/>
    </location>
</feature>
<dbReference type="Pfam" id="PF26113">
    <property type="entry name" value="GH16_XgeA"/>
    <property type="match status" value="1"/>
</dbReference>
<keyword evidence="3" id="KW-1185">Reference proteome</keyword>
<proteinExistence type="predicted"/>
<dbReference type="InterPro" id="IPR050546">
    <property type="entry name" value="Glycosyl_Hydrlase_16"/>
</dbReference>
<dbReference type="GO" id="GO:0009251">
    <property type="term" value="P:glucan catabolic process"/>
    <property type="evidence" value="ECO:0007669"/>
    <property type="project" value="TreeGrafter"/>
</dbReference>
<reference evidence="2 3" key="1">
    <citation type="journal article" date="2014" name="PLoS Genet.">
        <title>Analysis of the Phlebiopsis gigantea genome, transcriptome and secretome provides insight into its pioneer colonization strategies of wood.</title>
        <authorList>
            <person name="Hori C."/>
            <person name="Ishida T."/>
            <person name="Igarashi K."/>
            <person name="Samejima M."/>
            <person name="Suzuki H."/>
            <person name="Master E."/>
            <person name="Ferreira P."/>
            <person name="Ruiz-Duenas F.J."/>
            <person name="Held B."/>
            <person name="Canessa P."/>
            <person name="Larrondo L.F."/>
            <person name="Schmoll M."/>
            <person name="Druzhinina I.S."/>
            <person name="Kubicek C.P."/>
            <person name="Gaskell J.A."/>
            <person name="Kersten P."/>
            <person name="St John F."/>
            <person name="Glasner J."/>
            <person name="Sabat G."/>
            <person name="Splinter BonDurant S."/>
            <person name="Syed K."/>
            <person name="Yadav J."/>
            <person name="Mgbeahuruike A.C."/>
            <person name="Kovalchuk A."/>
            <person name="Asiegbu F.O."/>
            <person name="Lackner G."/>
            <person name="Hoffmeister D."/>
            <person name="Rencoret J."/>
            <person name="Gutierrez A."/>
            <person name="Sun H."/>
            <person name="Lindquist E."/>
            <person name="Barry K."/>
            <person name="Riley R."/>
            <person name="Grigoriev I.V."/>
            <person name="Henrissat B."/>
            <person name="Kues U."/>
            <person name="Berka R.M."/>
            <person name="Martinez A.T."/>
            <person name="Covert S.F."/>
            <person name="Blanchette R.A."/>
            <person name="Cullen D."/>
        </authorList>
    </citation>
    <scope>NUCLEOTIDE SEQUENCE [LARGE SCALE GENOMIC DNA]</scope>
    <source>
        <strain evidence="2 3">11061_1 CR5-6</strain>
    </source>
</reference>
<dbReference type="SUPFAM" id="SSF49899">
    <property type="entry name" value="Concanavalin A-like lectins/glucanases"/>
    <property type="match status" value="1"/>
</dbReference>
<dbReference type="PROSITE" id="PS51762">
    <property type="entry name" value="GH16_2"/>
    <property type="match status" value="1"/>
</dbReference>
<dbReference type="Proteomes" id="UP000053257">
    <property type="component" value="Unassembled WGS sequence"/>
</dbReference>
<evidence type="ECO:0000313" key="2">
    <source>
        <dbReference type="EMBL" id="KIP10918.1"/>
    </source>
</evidence>
<dbReference type="PANTHER" id="PTHR10963:SF24">
    <property type="entry name" value="GLYCOSIDASE C21B10.07-RELATED"/>
    <property type="match status" value="1"/>
</dbReference>
<name>A0A0C3PTN5_PHLG1</name>
<organism evidence="2 3">
    <name type="scientific">Phlebiopsis gigantea (strain 11061_1 CR5-6)</name>
    <name type="common">White-rot fungus</name>
    <name type="synonym">Peniophora gigantea</name>
    <dbReference type="NCBI Taxonomy" id="745531"/>
    <lineage>
        <taxon>Eukaryota</taxon>
        <taxon>Fungi</taxon>
        <taxon>Dikarya</taxon>
        <taxon>Basidiomycota</taxon>
        <taxon>Agaricomycotina</taxon>
        <taxon>Agaricomycetes</taxon>
        <taxon>Polyporales</taxon>
        <taxon>Phanerochaetaceae</taxon>
        <taxon>Phlebiopsis</taxon>
    </lineage>
</organism>
<evidence type="ECO:0000259" key="1">
    <source>
        <dbReference type="PROSITE" id="PS51762"/>
    </source>
</evidence>
<dbReference type="InterPro" id="IPR000757">
    <property type="entry name" value="Beta-glucanase-like"/>
</dbReference>